<dbReference type="Proteomes" id="UP001200470">
    <property type="component" value="Unassembled WGS sequence"/>
</dbReference>
<dbReference type="InterPro" id="IPR014729">
    <property type="entry name" value="Rossmann-like_a/b/a_fold"/>
</dbReference>
<comment type="function">
    <text evidence="9">Reversibly transfers an adenylyl group from ATP to 4'-phosphopantetheine, yielding dephospho-CoA (dPCoA) and pyrophosphate.</text>
</comment>
<dbReference type="PANTHER" id="PTHR21342:SF1">
    <property type="entry name" value="PHOSPHOPANTETHEINE ADENYLYLTRANSFERASE"/>
    <property type="match status" value="1"/>
</dbReference>
<feature type="binding site" evidence="9">
    <location>
        <begin position="9"/>
        <end position="10"/>
    </location>
    <ligand>
        <name>ATP</name>
        <dbReference type="ChEBI" id="CHEBI:30616"/>
    </ligand>
</feature>
<comment type="catalytic activity">
    <reaction evidence="8 9">
        <text>(R)-4'-phosphopantetheine + ATP + H(+) = 3'-dephospho-CoA + diphosphate</text>
        <dbReference type="Rhea" id="RHEA:19801"/>
        <dbReference type="ChEBI" id="CHEBI:15378"/>
        <dbReference type="ChEBI" id="CHEBI:30616"/>
        <dbReference type="ChEBI" id="CHEBI:33019"/>
        <dbReference type="ChEBI" id="CHEBI:57328"/>
        <dbReference type="ChEBI" id="CHEBI:61723"/>
        <dbReference type="EC" id="2.7.7.3"/>
    </reaction>
</comment>
<evidence type="ECO:0000256" key="1">
    <source>
        <dbReference type="ARBA" id="ARBA00022490"/>
    </source>
</evidence>
<evidence type="ECO:0000313" key="11">
    <source>
        <dbReference type="EMBL" id="MCF2564295.1"/>
    </source>
</evidence>
<dbReference type="SUPFAM" id="SSF52374">
    <property type="entry name" value="Nucleotidylyl transferase"/>
    <property type="match status" value="1"/>
</dbReference>
<keyword evidence="12" id="KW-1185">Reference proteome</keyword>
<evidence type="ECO:0000313" key="12">
    <source>
        <dbReference type="Proteomes" id="UP001200470"/>
    </source>
</evidence>
<dbReference type="InterPro" id="IPR004821">
    <property type="entry name" value="Cyt_trans-like"/>
</dbReference>
<feature type="binding site" evidence="9">
    <location>
        <position position="74"/>
    </location>
    <ligand>
        <name>substrate</name>
    </ligand>
</feature>
<evidence type="ECO:0000256" key="5">
    <source>
        <dbReference type="ARBA" id="ARBA00022840"/>
    </source>
</evidence>
<comment type="caution">
    <text evidence="11">The sequence shown here is derived from an EMBL/GenBank/DDBJ whole genome shotgun (WGS) entry which is preliminary data.</text>
</comment>
<keyword evidence="1 9" id="KW-0963">Cytoplasm</keyword>
<keyword evidence="4 9" id="KW-0547">Nucleotide-binding</keyword>
<evidence type="ECO:0000256" key="9">
    <source>
        <dbReference type="HAMAP-Rule" id="MF_00151"/>
    </source>
</evidence>
<protein>
    <recommendedName>
        <fullName evidence="9">Phosphopantetheine adenylyltransferase</fullName>
        <ecNumber evidence="9">2.7.7.3</ecNumber>
    </recommendedName>
    <alternativeName>
        <fullName evidence="9">Dephospho-CoA pyrophosphorylase</fullName>
    </alternativeName>
    <alternativeName>
        <fullName evidence="9">Pantetheine-phosphate adenylyltransferase</fullName>
        <shortName evidence="9">PPAT</shortName>
    </alternativeName>
</protein>
<dbReference type="Pfam" id="PF01467">
    <property type="entry name" value="CTP_transf_like"/>
    <property type="match status" value="1"/>
</dbReference>
<keyword evidence="5 9" id="KW-0067">ATP-binding</keyword>
<evidence type="ECO:0000256" key="4">
    <source>
        <dbReference type="ARBA" id="ARBA00022741"/>
    </source>
</evidence>
<evidence type="ECO:0000256" key="7">
    <source>
        <dbReference type="ARBA" id="ARBA00022993"/>
    </source>
</evidence>
<comment type="subunit">
    <text evidence="9">Homohexamer.</text>
</comment>
<feature type="binding site" evidence="9">
    <location>
        <position position="88"/>
    </location>
    <ligand>
        <name>substrate</name>
    </ligand>
</feature>
<dbReference type="EMBL" id="JADYTN010000020">
    <property type="protein sequence ID" value="MCF2564295.1"/>
    <property type="molecule type" value="Genomic_DNA"/>
</dbReference>
<keyword evidence="3 9" id="KW-0548">Nucleotidyltransferase</keyword>
<dbReference type="NCBIfam" id="TIGR01510">
    <property type="entry name" value="coaD_prev_kdtB"/>
    <property type="match status" value="1"/>
</dbReference>
<dbReference type="NCBIfam" id="TIGR00125">
    <property type="entry name" value="cyt_tran_rel"/>
    <property type="match status" value="1"/>
</dbReference>
<name>A0ABS9CIA4_9BACT</name>
<feature type="binding site" evidence="9">
    <location>
        <position position="9"/>
    </location>
    <ligand>
        <name>substrate</name>
    </ligand>
</feature>
<keyword evidence="6 9" id="KW-0460">Magnesium</keyword>
<comment type="subcellular location">
    <subcellularLocation>
        <location evidence="9">Cytoplasm</location>
    </subcellularLocation>
</comment>
<feature type="binding site" evidence="9">
    <location>
        <position position="42"/>
    </location>
    <ligand>
        <name>substrate</name>
    </ligand>
</feature>
<keyword evidence="2 9" id="KW-0808">Transferase</keyword>
<proteinExistence type="inferred from homology"/>
<dbReference type="PRINTS" id="PR01020">
    <property type="entry name" value="LPSBIOSNTHSS"/>
</dbReference>
<evidence type="ECO:0000256" key="6">
    <source>
        <dbReference type="ARBA" id="ARBA00022842"/>
    </source>
</evidence>
<dbReference type="PANTHER" id="PTHR21342">
    <property type="entry name" value="PHOSPHOPANTETHEINE ADENYLYLTRANSFERASE"/>
    <property type="match status" value="1"/>
</dbReference>
<dbReference type="EC" id="2.7.7.3" evidence="9"/>
<gene>
    <name evidence="9 11" type="primary">coaD</name>
    <name evidence="11" type="ORF">I6E12_09235</name>
</gene>
<dbReference type="GO" id="GO:0004595">
    <property type="term" value="F:pantetheine-phosphate adenylyltransferase activity"/>
    <property type="evidence" value="ECO:0007669"/>
    <property type="project" value="UniProtKB-EC"/>
</dbReference>
<dbReference type="Gene3D" id="3.40.50.620">
    <property type="entry name" value="HUPs"/>
    <property type="match status" value="1"/>
</dbReference>
<feature type="binding site" evidence="9">
    <location>
        <begin position="89"/>
        <end position="91"/>
    </location>
    <ligand>
        <name>ATP</name>
        <dbReference type="ChEBI" id="CHEBI:30616"/>
    </ligand>
</feature>
<dbReference type="RefSeq" id="WP_094389837.1">
    <property type="nucleotide sequence ID" value="NZ_JADYTN010000020.1"/>
</dbReference>
<accession>A0ABS9CIA4</accession>
<organism evidence="11 12">
    <name type="scientific">Xylanibacter brevis</name>
    <dbReference type="NCBI Taxonomy" id="83231"/>
    <lineage>
        <taxon>Bacteria</taxon>
        <taxon>Pseudomonadati</taxon>
        <taxon>Bacteroidota</taxon>
        <taxon>Bacteroidia</taxon>
        <taxon>Bacteroidales</taxon>
        <taxon>Prevotellaceae</taxon>
        <taxon>Xylanibacter</taxon>
    </lineage>
</organism>
<dbReference type="InterPro" id="IPR001980">
    <property type="entry name" value="PPAT"/>
</dbReference>
<feature type="binding site" evidence="9">
    <location>
        <position position="99"/>
    </location>
    <ligand>
        <name>ATP</name>
        <dbReference type="ChEBI" id="CHEBI:30616"/>
    </ligand>
</feature>
<evidence type="ECO:0000256" key="2">
    <source>
        <dbReference type="ARBA" id="ARBA00022679"/>
    </source>
</evidence>
<feature type="domain" description="Cytidyltransferase-like" evidence="10">
    <location>
        <begin position="5"/>
        <end position="133"/>
    </location>
</feature>
<reference evidence="11 12" key="1">
    <citation type="submission" date="2020-12" db="EMBL/GenBank/DDBJ databases">
        <title>Whole genome sequences of gut porcine anaerobes.</title>
        <authorList>
            <person name="Kubasova T."/>
            <person name="Jahodarova E."/>
            <person name="Rychlik I."/>
        </authorList>
    </citation>
    <scope>NUCLEOTIDE SEQUENCE [LARGE SCALE GENOMIC DNA]</scope>
    <source>
        <strain evidence="11 12">An925</strain>
    </source>
</reference>
<feature type="binding site" evidence="9">
    <location>
        <position position="17"/>
    </location>
    <ligand>
        <name>ATP</name>
        <dbReference type="ChEBI" id="CHEBI:30616"/>
    </ligand>
</feature>
<feature type="binding site" evidence="9">
    <location>
        <begin position="123"/>
        <end position="129"/>
    </location>
    <ligand>
        <name>ATP</name>
        <dbReference type="ChEBI" id="CHEBI:30616"/>
    </ligand>
</feature>
<evidence type="ECO:0000256" key="8">
    <source>
        <dbReference type="ARBA" id="ARBA00029346"/>
    </source>
</evidence>
<evidence type="ECO:0000256" key="3">
    <source>
        <dbReference type="ARBA" id="ARBA00022695"/>
    </source>
</evidence>
<evidence type="ECO:0000259" key="10">
    <source>
        <dbReference type="Pfam" id="PF01467"/>
    </source>
</evidence>
<feature type="site" description="Transition state stabilizer" evidence="9">
    <location>
        <position position="17"/>
    </location>
</feature>
<comment type="pathway">
    <text evidence="9">Cofactor biosynthesis; coenzyme A biosynthesis; CoA from (R)-pantothenate: step 4/5.</text>
</comment>
<comment type="similarity">
    <text evidence="9">Belongs to the bacterial CoaD family.</text>
</comment>
<keyword evidence="7 9" id="KW-0173">Coenzyme A biosynthesis</keyword>
<comment type="cofactor">
    <cofactor evidence="9">
        <name>Mg(2+)</name>
        <dbReference type="ChEBI" id="CHEBI:18420"/>
    </cofactor>
</comment>
<sequence>MRTGIFVGSFDPFTIGHDSIVRRSVALFDRLVIGVVGDHVGKPYMQPAENRMKAIAELYADEPRIEVKPYYGLAVDFARNEGAQYIIKGVRSVKDFEYEREQADINRQMSGVETLLLYSEPQLSSVSSTMVRELMHFGVDVSPYLPKAKTPTKQ</sequence>
<dbReference type="HAMAP" id="MF_00151">
    <property type="entry name" value="PPAT_bact"/>
    <property type="match status" value="1"/>
</dbReference>